<dbReference type="Proteomes" id="UP001055804">
    <property type="component" value="Unassembled WGS sequence"/>
</dbReference>
<dbReference type="InterPro" id="IPR029069">
    <property type="entry name" value="HotDog_dom_sf"/>
</dbReference>
<dbReference type="Gene3D" id="3.10.129.10">
    <property type="entry name" value="Hotdog Thioesterase"/>
    <property type="match status" value="1"/>
</dbReference>
<reference evidence="3" key="1">
    <citation type="submission" date="2022-06" db="EMBL/GenBank/DDBJ databases">
        <title>Isolation and Genomics of Futiania mangrovii gen. nov., sp. nov., a Rare and Metabolically-versatile member in the Class Alphaproteobacteria.</title>
        <authorList>
            <person name="Liu L."/>
            <person name="Huang W.-C."/>
            <person name="Pan J."/>
            <person name="Li J."/>
            <person name="Huang Y."/>
            <person name="Du H."/>
            <person name="Liu Y."/>
            <person name="Li M."/>
        </authorList>
    </citation>
    <scope>NUCLEOTIDE SEQUENCE</scope>
    <source>
        <strain evidence="3">FT118</strain>
    </source>
</reference>
<dbReference type="PANTHER" id="PTHR31793">
    <property type="entry name" value="4-HYDROXYBENZOYL-COA THIOESTERASE FAMILY MEMBER"/>
    <property type="match status" value="1"/>
</dbReference>
<dbReference type="EMBL" id="JAMZFT010000003">
    <property type="protein sequence ID" value="MCP1337347.1"/>
    <property type="molecule type" value="Genomic_DNA"/>
</dbReference>
<sequence length="150" mass="16376">MSGPGERPAPLPRSAFGHFARIETRWADNDVYGHVNNVTYYAFFDTAVNRYLIEAGALDLEKSTEIGLVVETRCNYFAPLSFPEPVEAAIAVERLGGSSITYRIGIFAAGAAETAAHGRFVHVYVDRDTRRPVPVPEPVRKAVAPLAIAD</sequence>
<proteinExistence type="inferred from homology"/>
<dbReference type="AlphaFoldDB" id="A0A9J6PHR5"/>
<organism evidence="3 4">
    <name type="scientific">Futiania mangrovi</name>
    <dbReference type="NCBI Taxonomy" id="2959716"/>
    <lineage>
        <taxon>Bacteria</taxon>
        <taxon>Pseudomonadati</taxon>
        <taxon>Pseudomonadota</taxon>
        <taxon>Alphaproteobacteria</taxon>
        <taxon>Futianiales</taxon>
        <taxon>Futianiaceae</taxon>
        <taxon>Futiania</taxon>
    </lineage>
</organism>
<comment type="caution">
    <text evidence="3">The sequence shown here is derived from an EMBL/GenBank/DDBJ whole genome shotgun (WGS) entry which is preliminary data.</text>
</comment>
<dbReference type="InterPro" id="IPR050563">
    <property type="entry name" value="4-hydroxybenzoyl-CoA_TE"/>
</dbReference>
<evidence type="ECO:0000313" key="4">
    <source>
        <dbReference type="Proteomes" id="UP001055804"/>
    </source>
</evidence>
<keyword evidence="2" id="KW-0378">Hydrolase</keyword>
<gene>
    <name evidence="3" type="ORF">NJQ99_13070</name>
</gene>
<protein>
    <submittedName>
        <fullName evidence="3">Acyl-CoA thioesterase</fullName>
    </submittedName>
</protein>
<comment type="similarity">
    <text evidence="1">Belongs to the 4-hydroxybenzoyl-CoA thioesterase family.</text>
</comment>
<name>A0A9J6PHR5_9PROT</name>
<evidence type="ECO:0000256" key="2">
    <source>
        <dbReference type="ARBA" id="ARBA00022801"/>
    </source>
</evidence>
<accession>A0A9J6PHR5</accession>
<dbReference type="PANTHER" id="PTHR31793:SF27">
    <property type="entry name" value="NOVEL THIOESTERASE SUPERFAMILY DOMAIN AND SAPOSIN A-TYPE DOMAIN CONTAINING PROTEIN (0610012H03RIK)"/>
    <property type="match status" value="1"/>
</dbReference>
<dbReference type="GO" id="GO:0047617">
    <property type="term" value="F:fatty acyl-CoA hydrolase activity"/>
    <property type="evidence" value="ECO:0007669"/>
    <property type="project" value="TreeGrafter"/>
</dbReference>
<dbReference type="CDD" id="cd00586">
    <property type="entry name" value="4HBT"/>
    <property type="match status" value="1"/>
</dbReference>
<dbReference type="RefSeq" id="WP_269333315.1">
    <property type="nucleotide sequence ID" value="NZ_JAMZFT010000003.1"/>
</dbReference>
<dbReference type="Pfam" id="PF13279">
    <property type="entry name" value="4HBT_2"/>
    <property type="match status" value="1"/>
</dbReference>
<evidence type="ECO:0000313" key="3">
    <source>
        <dbReference type="EMBL" id="MCP1337347.1"/>
    </source>
</evidence>
<dbReference type="SUPFAM" id="SSF54637">
    <property type="entry name" value="Thioesterase/thiol ester dehydrase-isomerase"/>
    <property type="match status" value="1"/>
</dbReference>
<evidence type="ECO:0000256" key="1">
    <source>
        <dbReference type="ARBA" id="ARBA00005953"/>
    </source>
</evidence>
<keyword evidence="4" id="KW-1185">Reference proteome</keyword>